<evidence type="ECO:0000256" key="2">
    <source>
        <dbReference type="PROSITE-ProRule" id="PRU00169"/>
    </source>
</evidence>
<dbReference type="Proteomes" id="UP000006727">
    <property type="component" value="Chromosome 23"/>
</dbReference>
<dbReference type="Gramene" id="Pp3c23_6230V3.1">
    <property type="protein sequence ID" value="Pp3c23_6230V3.1"/>
    <property type="gene ID" value="Pp3c23_6230"/>
</dbReference>
<dbReference type="AlphaFoldDB" id="A0A2K1II86"/>
<dbReference type="RefSeq" id="XP_024361615.1">
    <property type="nucleotide sequence ID" value="XM_024505847.2"/>
</dbReference>
<evidence type="ECO:0000256" key="1">
    <source>
        <dbReference type="ARBA" id="ARBA00023012"/>
    </source>
</evidence>
<protein>
    <recommendedName>
        <fullName evidence="3">Response regulatory domain-containing protein</fullName>
    </recommendedName>
</protein>
<dbReference type="InterPro" id="IPR045279">
    <property type="entry name" value="ARR-like"/>
</dbReference>
<dbReference type="EMBL" id="ABEU02000023">
    <property type="protein sequence ID" value="PNR28984.1"/>
    <property type="molecule type" value="Genomic_DNA"/>
</dbReference>
<dbReference type="OrthoDB" id="60033at2759"/>
<reference evidence="4 6" key="1">
    <citation type="journal article" date="2008" name="Science">
        <title>The Physcomitrella genome reveals evolutionary insights into the conquest of land by plants.</title>
        <authorList>
            <person name="Rensing S."/>
            <person name="Lang D."/>
            <person name="Zimmer A."/>
            <person name="Terry A."/>
            <person name="Salamov A."/>
            <person name="Shapiro H."/>
            <person name="Nishiyama T."/>
            <person name="Perroud P.-F."/>
            <person name="Lindquist E."/>
            <person name="Kamisugi Y."/>
            <person name="Tanahashi T."/>
            <person name="Sakakibara K."/>
            <person name="Fujita T."/>
            <person name="Oishi K."/>
            <person name="Shin-I T."/>
            <person name="Kuroki Y."/>
            <person name="Toyoda A."/>
            <person name="Suzuki Y."/>
            <person name="Hashimoto A."/>
            <person name="Yamaguchi K."/>
            <person name="Sugano A."/>
            <person name="Kohara Y."/>
            <person name="Fujiyama A."/>
            <person name="Anterola A."/>
            <person name="Aoki S."/>
            <person name="Ashton N."/>
            <person name="Barbazuk W.B."/>
            <person name="Barker E."/>
            <person name="Bennetzen J."/>
            <person name="Bezanilla M."/>
            <person name="Blankenship R."/>
            <person name="Cho S.H."/>
            <person name="Dutcher S."/>
            <person name="Estelle M."/>
            <person name="Fawcett J.A."/>
            <person name="Gundlach H."/>
            <person name="Hanada K."/>
            <person name="Heyl A."/>
            <person name="Hicks K.A."/>
            <person name="Hugh J."/>
            <person name="Lohr M."/>
            <person name="Mayer K."/>
            <person name="Melkozernov A."/>
            <person name="Murata T."/>
            <person name="Nelson D."/>
            <person name="Pils B."/>
            <person name="Prigge M."/>
            <person name="Reiss B."/>
            <person name="Renner T."/>
            <person name="Rombauts S."/>
            <person name="Rushton P."/>
            <person name="Sanderfoot A."/>
            <person name="Schween G."/>
            <person name="Shiu S.-H."/>
            <person name="Stueber K."/>
            <person name="Theodoulou F.L."/>
            <person name="Tu H."/>
            <person name="Van de Peer Y."/>
            <person name="Verrier P.J."/>
            <person name="Waters E."/>
            <person name="Wood A."/>
            <person name="Yang L."/>
            <person name="Cove D."/>
            <person name="Cuming A."/>
            <person name="Hasebe M."/>
            <person name="Lucas S."/>
            <person name="Mishler D.B."/>
            <person name="Reski R."/>
            <person name="Grigoriev I."/>
            <person name="Quatrano R.S."/>
            <person name="Boore J.L."/>
        </authorList>
    </citation>
    <scope>NUCLEOTIDE SEQUENCE [LARGE SCALE GENOMIC DNA]</scope>
    <source>
        <strain evidence="5 6">cv. Gransden 2004</strain>
    </source>
</reference>
<dbReference type="GO" id="GO:0000160">
    <property type="term" value="P:phosphorelay signal transduction system"/>
    <property type="evidence" value="ECO:0007669"/>
    <property type="project" value="UniProtKB-KW"/>
</dbReference>
<accession>A0A2K1II86</accession>
<dbReference type="EnsemblPlants" id="Pp3c23_6230V3.2">
    <property type="protein sequence ID" value="Pp3c23_6230V3.2"/>
    <property type="gene ID" value="Pp3c23_6230"/>
</dbReference>
<dbReference type="InterPro" id="IPR011006">
    <property type="entry name" value="CheY-like_superfamily"/>
</dbReference>
<dbReference type="EnsemblPlants" id="Pp3c23_6230V3.1">
    <property type="protein sequence ID" value="Pp3c23_6230V3.1"/>
    <property type="gene ID" value="Pp3c23_6230"/>
</dbReference>
<dbReference type="SMART" id="SM00448">
    <property type="entry name" value="REC"/>
    <property type="match status" value="1"/>
</dbReference>
<evidence type="ECO:0000259" key="3">
    <source>
        <dbReference type="PROSITE" id="PS50110"/>
    </source>
</evidence>
<dbReference type="CDD" id="cd17581">
    <property type="entry name" value="REC_typeA_ARR"/>
    <property type="match status" value="1"/>
</dbReference>
<dbReference type="Gramene" id="Pp3c23_6230V3.2">
    <property type="protein sequence ID" value="Pp3c23_6230V3.2"/>
    <property type="gene ID" value="Pp3c23_6230"/>
</dbReference>
<dbReference type="KEGG" id="ppp:112275483"/>
<dbReference type="FunCoup" id="A0A2K1II86">
    <property type="interactions" value="271"/>
</dbReference>
<dbReference type="Pfam" id="PF00072">
    <property type="entry name" value="Response_reg"/>
    <property type="match status" value="1"/>
</dbReference>
<dbReference type="RefSeq" id="XP_024361617.1">
    <property type="nucleotide sequence ID" value="XM_024505849.2"/>
</dbReference>
<dbReference type="GeneID" id="112275483"/>
<sequence length="319" mass="34969">MVRKTLEAEVRGECGISHPPKDLKPPKPAEADVLGIPGLLHQTSGGSKPKKAFKLVGQTKLPDMGLDVLKKTRKRGNSDGATTIPSPAQFFEDTLQKKVVGETRAETISLLSASLDNFCPDLVQKNLLLSELGAIKPAPVNTFQYHVLAVDDSSIDQRVIERLLKTSSYRVTTVNSAVRALDVLGLSESRSASSTRLDINLIMTDYCMPEMTGYDLLKRVKAQTSALKEIPVVLMSSENDSNRIERCLAEGAEEFIIKPVKMADVKRLHGLLKRPSTRSSSETGESSGFTCGKRKADALDLHEVSSPQRLLQFNEYFVS</sequence>
<gene>
    <name evidence="5" type="primary">LOC112275483</name>
    <name evidence="4" type="ORF">PHYPA_027676</name>
</gene>
<dbReference type="PANTHER" id="PTHR43874:SF147">
    <property type="entry name" value="TYPE-A RESPONSE REGULATOR"/>
    <property type="match status" value="1"/>
</dbReference>
<dbReference type="PANTHER" id="PTHR43874">
    <property type="entry name" value="TWO-COMPONENT RESPONSE REGULATOR"/>
    <property type="match status" value="1"/>
</dbReference>
<organism evidence="4">
    <name type="scientific">Physcomitrium patens</name>
    <name type="common">Spreading-leaved earth moss</name>
    <name type="synonym">Physcomitrella patens</name>
    <dbReference type="NCBI Taxonomy" id="3218"/>
    <lineage>
        <taxon>Eukaryota</taxon>
        <taxon>Viridiplantae</taxon>
        <taxon>Streptophyta</taxon>
        <taxon>Embryophyta</taxon>
        <taxon>Bryophyta</taxon>
        <taxon>Bryophytina</taxon>
        <taxon>Bryopsida</taxon>
        <taxon>Funariidae</taxon>
        <taxon>Funariales</taxon>
        <taxon>Funariaceae</taxon>
        <taxon>Physcomitrium</taxon>
    </lineage>
</organism>
<feature type="domain" description="Response regulatory" evidence="3">
    <location>
        <begin position="146"/>
        <end position="273"/>
    </location>
</feature>
<dbReference type="SUPFAM" id="SSF52172">
    <property type="entry name" value="CheY-like"/>
    <property type="match status" value="1"/>
</dbReference>
<reference evidence="4 6" key="2">
    <citation type="journal article" date="2018" name="Plant J.">
        <title>The Physcomitrella patens chromosome-scale assembly reveals moss genome structure and evolution.</title>
        <authorList>
            <person name="Lang D."/>
            <person name="Ullrich K.K."/>
            <person name="Murat F."/>
            <person name="Fuchs J."/>
            <person name="Jenkins J."/>
            <person name="Haas F.B."/>
            <person name="Piednoel M."/>
            <person name="Gundlach H."/>
            <person name="Van Bel M."/>
            <person name="Meyberg R."/>
            <person name="Vives C."/>
            <person name="Morata J."/>
            <person name="Symeonidi A."/>
            <person name="Hiss M."/>
            <person name="Muchero W."/>
            <person name="Kamisugi Y."/>
            <person name="Saleh O."/>
            <person name="Blanc G."/>
            <person name="Decker E.L."/>
            <person name="van Gessel N."/>
            <person name="Grimwood J."/>
            <person name="Hayes R.D."/>
            <person name="Graham S.W."/>
            <person name="Gunter L.E."/>
            <person name="McDaniel S.F."/>
            <person name="Hoernstein S.N.W."/>
            <person name="Larsson A."/>
            <person name="Li F.W."/>
            <person name="Perroud P.F."/>
            <person name="Phillips J."/>
            <person name="Ranjan P."/>
            <person name="Rokshar D.S."/>
            <person name="Rothfels C.J."/>
            <person name="Schneider L."/>
            <person name="Shu S."/>
            <person name="Stevenson D.W."/>
            <person name="Thummler F."/>
            <person name="Tillich M."/>
            <person name="Villarreal Aguilar J.C."/>
            <person name="Widiez T."/>
            <person name="Wong G.K."/>
            <person name="Wymore A."/>
            <person name="Zhang Y."/>
            <person name="Zimmer A.D."/>
            <person name="Quatrano R.S."/>
            <person name="Mayer K.F.X."/>
            <person name="Goodstein D."/>
            <person name="Casacuberta J.M."/>
            <person name="Vandepoele K."/>
            <person name="Reski R."/>
            <person name="Cuming A.C."/>
            <person name="Tuskan G.A."/>
            <person name="Maumus F."/>
            <person name="Salse J."/>
            <person name="Schmutz J."/>
            <person name="Rensing S.A."/>
        </authorList>
    </citation>
    <scope>NUCLEOTIDE SEQUENCE [LARGE SCALE GENOMIC DNA]</scope>
    <source>
        <strain evidence="5 6">cv. Gransden 2004</strain>
    </source>
</reference>
<feature type="modified residue" description="4-aspartylphosphate" evidence="2">
    <location>
        <position position="205"/>
    </location>
</feature>
<name>A0A2K1II86_PHYPA</name>
<keyword evidence="2" id="KW-0597">Phosphoprotein</keyword>
<evidence type="ECO:0000313" key="4">
    <source>
        <dbReference type="EMBL" id="PNR28984.1"/>
    </source>
</evidence>
<dbReference type="GO" id="GO:0009736">
    <property type="term" value="P:cytokinin-activated signaling pathway"/>
    <property type="evidence" value="ECO:0007669"/>
    <property type="project" value="InterPro"/>
</dbReference>
<proteinExistence type="predicted"/>
<dbReference type="Gene3D" id="3.40.50.2300">
    <property type="match status" value="1"/>
</dbReference>
<dbReference type="InterPro" id="IPR001789">
    <property type="entry name" value="Sig_transdc_resp-reg_receiver"/>
</dbReference>
<evidence type="ECO:0000313" key="5">
    <source>
        <dbReference type="EnsemblPlants" id="Pp3c23_6230V3.1"/>
    </source>
</evidence>
<keyword evidence="1" id="KW-0902">Two-component regulatory system</keyword>
<dbReference type="PaxDb" id="3218-PP1S10_378V6.1"/>
<reference evidence="5" key="3">
    <citation type="submission" date="2020-12" db="UniProtKB">
        <authorList>
            <consortium name="EnsemblPlants"/>
        </authorList>
    </citation>
    <scope>IDENTIFICATION</scope>
</reference>
<dbReference type="PROSITE" id="PS50110">
    <property type="entry name" value="RESPONSE_REGULATORY"/>
    <property type="match status" value="1"/>
</dbReference>
<evidence type="ECO:0000313" key="6">
    <source>
        <dbReference type="Proteomes" id="UP000006727"/>
    </source>
</evidence>
<keyword evidence="6" id="KW-1185">Reference proteome</keyword>